<evidence type="ECO:0000313" key="2">
    <source>
        <dbReference type="Proteomes" id="UP001610444"/>
    </source>
</evidence>
<organism evidence="1 2">
    <name type="scientific">Aspergillus pseudodeflectus</name>
    <dbReference type="NCBI Taxonomy" id="176178"/>
    <lineage>
        <taxon>Eukaryota</taxon>
        <taxon>Fungi</taxon>
        <taxon>Dikarya</taxon>
        <taxon>Ascomycota</taxon>
        <taxon>Pezizomycotina</taxon>
        <taxon>Eurotiomycetes</taxon>
        <taxon>Eurotiomycetidae</taxon>
        <taxon>Eurotiales</taxon>
        <taxon>Aspergillaceae</taxon>
        <taxon>Aspergillus</taxon>
        <taxon>Aspergillus subgen. Nidulantes</taxon>
    </lineage>
</organism>
<keyword evidence="2" id="KW-1185">Reference proteome</keyword>
<sequence>MRYGGAHPDSSSLLITVCRLHKSTTQNGRKKQRERTTVVTGREPVFEVIQRLSNLFKQARILGALSRAIRCVHSLYTMYLQVALLCSNNGSTQPGHPIWAPGPAPPKPRPCPAPSGQKGIACDASGSRARLWGRLWSTLCGHCGGNASQPEIGRPPGLLESCHLPVGCWANHYCCLHLSCGRLK</sequence>
<gene>
    <name evidence="1" type="ORF">BJX68DRAFT_134180</name>
</gene>
<dbReference type="Proteomes" id="UP001610444">
    <property type="component" value="Unassembled WGS sequence"/>
</dbReference>
<dbReference type="GeneID" id="98151515"/>
<accession>A0ABR4JZ66</accession>
<protein>
    <submittedName>
        <fullName evidence="1">Uncharacterized protein</fullName>
    </submittedName>
</protein>
<proteinExistence type="predicted"/>
<evidence type="ECO:0000313" key="1">
    <source>
        <dbReference type="EMBL" id="KAL2845326.1"/>
    </source>
</evidence>
<dbReference type="EMBL" id="JBFXLR010000037">
    <property type="protein sequence ID" value="KAL2845326.1"/>
    <property type="molecule type" value="Genomic_DNA"/>
</dbReference>
<dbReference type="RefSeq" id="XP_070896570.1">
    <property type="nucleotide sequence ID" value="XM_071036351.1"/>
</dbReference>
<reference evidence="1 2" key="1">
    <citation type="submission" date="2024-07" db="EMBL/GenBank/DDBJ databases">
        <title>Section-level genome sequencing and comparative genomics of Aspergillus sections Usti and Cavernicolus.</title>
        <authorList>
            <consortium name="Lawrence Berkeley National Laboratory"/>
            <person name="Nybo J.L."/>
            <person name="Vesth T.C."/>
            <person name="Theobald S."/>
            <person name="Frisvad J.C."/>
            <person name="Larsen T.O."/>
            <person name="Kjaerboelling I."/>
            <person name="Rothschild-Mancinelli K."/>
            <person name="Lyhne E.K."/>
            <person name="Kogle M.E."/>
            <person name="Barry K."/>
            <person name="Clum A."/>
            <person name="Na H."/>
            <person name="Ledsgaard L."/>
            <person name="Lin J."/>
            <person name="Lipzen A."/>
            <person name="Kuo A."/>
            <person name="Riley R."/>
            <person name="Mondo S."/>
            <person name="LaButti K."/>
            <person name="Haridas S."/>
            <person name="Pangalinan J."/>
            <person name="Salamov A.A."/>
            <person name="Simmons B.A."/>
            <person name="Magnuson J.K."/>
            <person name="Chen J."/>
            <person name="Drula E."/>
            <person name="Henrissat B."/>
            <person name="Wiebenga A."/>
            <person name="Lubbers R.J."/>
            <person name="Gomes A.C."/>
            <person name="Macurrencykelacurrency M.R."/>
            <person name="Stajich J."/>
            <person name="Grigoriev I.V."/>
            <person name="Mortensen U.H."/>
            <person name="De vries R.P."/>
            <person name="Baker S.E."/>
            <person name="Andersen M.R."/>
        </authorList>
    </citation>
    <scope>NUCLEOTIDE SEQUENCE [LARGE SCALE GENOMIC DNA]</scope>
    <source>
        <strain evidence="1 2">CBS 756.74</strain>
    </source>
</reference>
<name>A0ABR4JZ66_9EURO</name>
<comment type="caution">
    <text evidence="1">The sequence shown here is derived from an EMBL/GenBank/DDBJ whole genome shotgun (WGS) entry which is preliminary data.</text>
</comment>